<organism evidence="1 2">
    <name type="scientific">Trichonephila clavata</name>
    <name type="common">Joro spider</name>
    <name type="synonym">Nephila clavata</name>
    <dbReference type="NCBI Taxonomy" id="2740835"/>
    <lineage>
        <taxon>Eukaryota</taxon>
        <taxon>Metazoa</taxon>
        <taxon>Ecdysozoa</taxon>
        <taxon>Arthropoda</taxon>
        <taxon>Chelicerata</taxon>
        <taxon>Arachnida</taxon>
        <taxon>Araneae</taxon>
        <taxon>Araneomorphae</taxon>
        <taxon>Entelegynae</taxon>
        <taxon>Araneoidea</taxon>
        <taxon>Nephilidae</taxon>
        <taxon>Trichonephila</taxon>
    </lineage>
</organism>
<proteinExistence type="predicted"/>
<name>A0A8X6KU43_TRICU</name>
<dbReference type="OrthoDB" id="10461329at2759"/>
<accession>A0A8X6KU43</accession>
<gene>
    <name evidence="1" type="ORF">TNCT_719061</name>
</gene>
<evidence type="ECO:0000313" key="1">
    <source>
        <dbReference type="EMBL" id="GFQ86660.1"/>
    </source>
</evidence>
<protein>
    <submittedName>
        <fullName evidence="1">Uncharacterized protein</fullName>
    </submittedName>
</protein>
<evidence type="ECO:0000313" key="2">
    <source>
        <dbReference type="Proteomes" id="UP000887116"/>
    </source>
</evidence>
<reference evidence="1" key="1">
    <citation type="submission" date="2020-07" db="EMBL/GenBank/DDBJ databases">
        <title>Multicomponent nature underlies the extraordinary mechanical properties of spider dragline silk.</title>
        <authorList>
            <person name="Kono N."/>
            <person name="Nakamura H."/>
            <person name="Mori M."/>
            <person name="Yoshida Y."/>
            <person name="Ohtoshi R."/>
            <person name="Malay A.D."/>
            <person name="Moran D.A.P."/>
            <person name="Tomita M."/>
            <person name="Numata K."/>
            <person name="Arakawa K."/>
        </authorList>
    </citation>
    <scope>NUCLEOTIDE SEQUENCE</scope>
</reference>
<dbReference type="EMBL" id="BMAO01023093">
    <property type="protein sequence ID" value="GFQ86660.1"/>
    <property type="molecule type" value="Genomic_DNA"/>
</dbReference>
<sequence length="111" mass="12822">MSHQHMSSAPISFHLGVSTQSRASQQMVPVHDFVFLTEWVIWTLKNTDTMEVIHRAATTERKSKFRESFFTGFIRDIAVQAVLPTSYSDAFQFCLIRFWISLSLCLQVDFS</sequence>
<dbReference type="Proteomes" id="UP000887116">
    <property type="component" value="Unassembled WGS sequence"/>
</dbReference>
<comment type="caution">
    <text evidence="1">The sequence shown here is derived from an EMBL/GenBank/DDBJ whole genome shotgun (WGS) entry which is preliminary data.</text>
</comment>
<dbReference type="AlphaFoldDB" id="A0A8X6KU43"/>
<keyword evidence="2" id="KW-1185">Reference proteome</keyword>